<dbReference type="EMBL" id="FOJI01000003">
    <property type="protein sequence ID" value="SEW03974.1"/>
    <property type="molecule type" value="Genomic_DNA"/>
</dbReference>
<proteinExistence type="predicted"/>
<gene>
    <name evidence="1" type="ORF">SAMN05421659_103310</name>
</gene>
<reference evidence="1 2" key="1">
    <citation type="submission" date="2016-10" db="EMBL/GenBank/DDBJ databases">
        <authorList>
            <person name="de Groot N.N."/>
        </authorList>
    </citation>
    <scope>NUCLEOTIDE SEQUENCE [LARGE SCALE GENOMIC DNA]</scope>
    <source>
        <strain evidence="1 2">DSM 9179</strain>
    </source>
</reference>
<protein>
    <submittedName>
        <fullName evidence="1">Uncharacterized protein</fullName>
    </submittedName>
</protein>
<dbReference type="Proteomes" id="UP000199701">
    <property type="component" value="Unassembled WGS sequence"/>
</dbReference>
<name>A0A1I0NR75_9FIRM</name>
<keyword evidence="2" id="KW-1185">Reference proteome</keyword>
<accession>A0A1I0NR75</accession>
<sequence>MSNTISNTSSYNKTPMCDFSPCDLCKKYPCPYYYNVLMHNANLPQNLTCSINNVESNSNITDFISILDNKGFIVQEGKLSYIDILKLCSEGIVDNCLGNNVGAPYAVCLLPPAPNQIPSAGQDAWIGYSPNDANTYPPNINYLAPGFANKLRPDEAIVVVGTTPPPALYYCFRSYLGFVENKQNKDYSEYITGGDDETGFYHMIFASLGDQINNYNIGTSATPNGQPGDPFNSLTAIVSTADMNINKEIRKALNAAGYSTDIINDDNIPMDLVHMGLEAGKDTFTFMMRMALWESQSIGNQYLNHIDNYLKVFRITPKIPLANIQPWPIPALKIRETGITEYQIVPNSRNDLDHLRNEIIKRYSGTDYEPTDLDLLIGIPDNFNAILRDTNIYGDDRDAVYFKAKDFQLTNDDDFLIIYGINHNQTGKAIYSNASFYGAEYFNGVAGAFSTVQFPDSATPYFPPESESAKNYYVYKMARKADEENVVIIPYSTGNPLGKAYGVDNNKDARVLFRVYLDKIAMVGPYIFDIIWDQVILFKKKN</sequence>
<evidence type="ECO:0000313" key="2">
    <source>
        <dbReference type="Proteomes" id="UP000199701"/>
    </source>
</evidence>
<dbReference type="RefSeq" id="WP_242940972.1">
    <property type="nucleotide sequence ID" value="NZ_FOJI01000003.1"/>
</dbReference>
<evidence type="ECO:0000313" key="1">
    <source>
        <dbReference type="EMBL" id="SEW03974.1"/>
    </source>
</evidence>
<dbReference type="AlphaFoldDB" id="A0A1I0NR75"/>
<organism evidence="1 2">
    <name type="scientific">[Clostridium] fimetarium</name>
    <dbReference type="NCBI Taxonomy" id="99656"/>
    <lineage>
        <taxon>Bacteria</taxon>
        <taxon>Bacillati</taxon>
        <taxon>Bacillota</taxon>
        <taxon>Clostridia</taxon>
        <taxon>Lachnospirales</taxon>
        <taxon>Lachnospiraceae</taxon>
    </lineage>
</organism>